<accession>A0A031JVJ0</accession>
<dbReference type="Proteomes" id="UP000024329">
    <property type="component" value="Unassembled WGS sequence"/>
</dbReference>
<evidence type="ECO:0000256" key="1">
    <source>
        <dbReference type="ARBA" id="ARBA00004651"/>
    </source>
</evidence>
<dbReference type="AlphaFoldDB" id="A0A031JVJ0"/>
<evidence type="ECO:0000313" key="9">
    <source>
        <dbReference type="Proteomes" id="UP000024329"/>
    </source>
</evidence>
<protein>
    <submittedName>
        <fullName evidence="8">Copper resistance protein CopD</fullName>
    </submittedName>
</protein>
<evidence type="ECO:0000313" key="8">
    <source>
        <dbReference type="EMBL" id="EZP80914.1"/>
    </source>
</evidence>
<feature type="transmembrane region" description="Helical" evidence="6">
    <location>
        <begin position="238"/>
        <end position="262"/>
    </location>
</feature>
<dbReference type="EMBL" id="JFYZ01000014">
    <property type="protein sequence ID" value="EZP80914.1"/>
    <property type="molecule type" value="Genomic_DNA"/>
</dbReference>
<evidence type="ECO:0000256" key="6">
    <source>
        <dbReference type="SAM" id="Phobius"/>
    </source>
</evidence>
<dbReference type="InterPro" id="IPR032694">
    <property type="entry name" value="CopC/D"/>
</dbReference>
<evidence type="ECO:0000256" key="5">
    <source>
        <dbReference type="ARBA" id="ARBA00023136"/>
    </source>
</evidence>
<feature type="transmembrane region" description="Helical" evidence="6">
    <location>
        <begin position="43"/>
        <end position="68"/>
    </location>
</feature>
<dbReference type="PATRIC" id="fig|158500.4.peg.3040"/>
<evidence type="ECO:0000259" key="7">
    <source>
        <dbReference type="Pfam" id="PF05425"/>
    </source>
</evidence>
<dbReference type="Pfam" id="PF05425">
    <property type="entry name" value="CopD"/>
    <property type="match status" value="1"/>
</dbReference>
<name>A0A031JVJ0_9SPHN</name>
<comment type="caution">
    <text evidence="8">The sequence shown here is derived from an EMBL/GenBank/DDBJ whole genome shotgun (WGS) entry which is preliminary data.</text>
</comment>
<gene>
    <name evidence="8" type="ORF">BV97_02968</name>
</gene>
<proteinExistence type="predicted"/>
<reference evidence="8 9" key="1">
    <citation type="submission" date="2014-03" db="EMBL/GenBank/DDBJ databases">
        <title>Whole genome sequence of Novosphingobium resinovorum KF1.</title>
        <authorList>
            <person name="Gan H.M."/>
            <person name="Gan H.Y."/>
            <person name="Chew T.H."/>
            <person name="Savka M.A."/>
        </authorList>
    </citation>
    <scope>NUCLEOTIDE SEQUENCE [LARGE SCALE GENOMIC DNA]</scope>
    <source>
        <strain evidence="8 9">KF1</strain>
    </source>
</reference>
<keyword evidence="2" id="KW-1003">Cell membrane</keyword>
<comment type="subcellular location">
    <subcellularLocation>
        <location evidence="1">Cell membrane</location>
        <topology evidence="1">Multi-pass membrane protein</topology>
    </subcellularLocation>
</comment>
<evidence type="ECO:0000256" key="4">
    <source>
        <dbReference type="ARBA" id="ARBA00022989"/>
    </source>
</evidence>
<dbReference type="PANTHER" id="PTHR34820">
    <property type="entry name" value="INNER MEMBRANE PROTEIN YEBZ"/>
    <property type="match status" value="1"/>
</dbReference>
<evidence type="ECO:0000256" key="2">
    <source>
        <dbReference type="ARBA" id="ARBA00022475"/>
    </source>
</evidence>
<evidence type="ECO:0000256" key="3">
    <source>
        <dbReference type="ARBA" id="ARBA00022692"/>
    </source>
</evidence>
<dbReference type="PANTHER" id="PTHR34820:SF4">
    <property type="entry name" value="INNER MEMBRANE PROTEIN YEBZ"/>
    <property type="match status" value="1"/>
</dbReference>
<dbReference type="NCBIfam" id="NF033808">
    <property type="entry name" value="copper_CopD"/>
    <property type="match status" value="1"/>
</dbReference>
<dbReference type="RefSeq" id="WP_015449248.1">
    <property type="nucleotide sequence ID" value="NZ_JFYZ01000014.1"/>
</dbReference>
<feature type="domain" description="Copper resistance protein D" evidence="7">
    <location>
        <begin position="198"/>
        <end position="305"/>
    </location>
</feature>
<organism evidence="8 9">
    <name type="scientific">Novosphingobium resinovorum</name>
    <dbReference type="NCBI Taxonomy" id="158500"/>
    <lineage>
        <taxon>Bacteria</taxon>
        <taxon>Pseudomonadati</taxon>
        <taxon>Pseudomonadota</taxon>
        <taxon>Alphaproteobacteria</taxon>
        <taxon>Sphingomonadales</taxon>
        <taxon>Sphingomonadaceae</taxon>
        <taxon>Novosphingobium</taxon>
    </lineage>
</organism>
<feature type="transmembrane region" description="Helical" evidence="6">
    <location>
        <begin position="156"/>
        <end position="181"/>
    </location>
</feature>
<feature type="transmembrane region" description="Helical" evidence="6">
    <location>
        <begin position="119"/>
        <end position="136"/>
    </location>
</feature>
<feature type="transmembrane region" description="Helical" evidence="6">
    <location>
        <begin position="202"/>
        <end position="226"/>
    </location>
</feature>
<feature type="transmembrane region" description="Helical" evidence="6">
    <location>
        <begin position="283"/>
        <end position="305"/>
    </location>
</feature>
<dbReference type="GO" id="GO:0006825">
    <property type="term" value="P:copper ion transport"/>
    <property type="evidence" value="ECO:0007669"/>
    <property type="project" value="InterPro"/>
</dbReference>
<dbReference type="GO" id="GO:0005886">
    <property type="term" value="C:plasma membrane"/>
    <property type="evidence" value="ECO:0007669"/>
    <property type="project" value="UniProtKB-SubCell"/>
</dbReference>
<keyword evidence="5 6" id="KW-0472">Membrane</keyword>
<keyword evidence="3 6" id="KW-0812">Transmembrane</keyword>
<sequence length="314" mass="32454">MNDVALVAVRWALYVDLGLLFGLPLFALYAPGGGRTVQRHLPMVAMVAGLACLALLLSALGFALQAAAMTGLPLTQPDLSMVAELFNGTSMGTALKARLVALLVLLLSIPFYRRQSRPAFIASTLAGAVALATLAWSGHGAAGEGEAGWLQLGADLIHLLAAGAWVGALAAFLALVLPRLATDDVAAEDMDQVTLAEEALRGFSLVGTIIVALLILTGTVNGWFLVGPGNIASLGQSSYGLLLIAKLLLFAGMLGLAALNRYRLTPALAQAIEEEDAPRAQALLRASLVVEGGLAIVILGLVAWLGTLSPPMSM</sequence>
<feature type="transmembrane region" description="Helical" evidence="6">
    <location>
        <begin position="12"/>
        <end position="31"/>
    </location>
</feature>
<dbReference type="InterPro" id="IPR008457">
    <property type="entry name" value="Cu-R_CopD_dom"/>
</dbReference>
<dbReference type="eggNOG" id="COG1276">
    <property type="taxonomic scope" value="Bacteria"/>
</dbReference>
<dbReference type="InterPro" id="IPR047689">
    <property type="entry name" value="CopD"/>
</dbReference>
<feature type="transmembrane region" description="Helical" evidence="6">
    <location>
        <begin position="88"/>
        <end position="107"/>
    </location>
</feature>
<keyword evidence="4 6" id="KW-1133">Transmembrane helix</keyword>